<gene>
    <name evidence="1" type="ORF">SPARVUS_LOCUS10834885</name>
</gene>
<organism evidence="1 2">
    <name type="scientific">Staurois parvus</name>
    <dbReference type="NCBI Taxonomy" id="386267"/>
    <lineage>
        <taxon>Eukaryota</taxon>
        <taxon>Metazoa</taxon>
        <taxon>Chordata</taxon>
        <taxon>Craniata</taxon>
        <taxon>Vertebrata</taxon>
        <taxon>Euteleostomi</taxon>
        <taxon>Amphibia</taxon>
        <taxon>Batrachia</taxon>
        <taxon>Anura</taxon>
        <taxon>Neobatrachia</taxon>
        <taxon>Ranoidea</taxon>
        <taxon>Ranidae</taxon>
        <taxon>Staurois</taxon>
    </lineage>
</organism>
<name>A0ABN9EYU5_9NEOB</name>
<evidence type="ECO:0000313" key="1">
    <source>
        <dbReference type="EMBL" id="CAI9589035.1"/>
    </source>
</evidence>
<dbReference type="EMBL" id="CATNWA010016019">
    <property type="protein sequence ID" value="CAI9589035.1"/>
    <property type="molecule type" value="Genomic_DNA"/>
</dbReference>
<dbReference type="Proteomes" id="UP001162483">
    <property type="component" value="Unassembled WGS sequence"/>
</dbReference>
<reference evidence="1" key="1">
    <citation type="submission" date="2023-05" db="EMBL/GenBank/DDBJ databases">
        <authorList>
            <person name="Stuckert A."/>
        </authorList>
    </citation>
    <scope>NUCLEOTIDE SEQUENCE</scope>
</reference>
<accession>A0ABN9EYU5</accession>
<sequence>MGEGPVYKHKSLLCQLLHTALYDSALQSHSKQCAYSETQHIYKIHTAHS</sequence>
<comment type="caution">
    <text evidence="1">The sequence shown here is derived from an EMBL/GenBank/DDBJ whole genome shotgun (WGS) entry which is preliminary data.</text>
</comment>
<keyword evidence="2" id="KW-1185">Reference proteome</keyword>
<proteinExistence type="predicted"/>
<evidence type="ECO:0000313" key="2">
    <source>
        <dbReference type="Proteomes" id="UP001162483"/>
    </source>
</evidence>
<protein>
    <submittedName>
        <fullName evidence="1">Uncharacterized protein</fullName>
    </submittedName>
</protein>